<evidence type="ECO:0000256" key="1">
    <source>
        <dbReference type="SAM" id="MobiDB-lite"/>
    </source>
</evidence>
<dbReference type="InterPro" id="IPR012965">
    <property type="entry name" value="Msb1/Mug8_dom"/>
</dbReference>
<proteinExistence type="predicted"/>
<feature type="compositionally biased region" description="Polar residues" evidence="1">
    <location>
        <begin position="1001"/>
        <end position="1018"/>
    </location>
</feature>
<feature type="region of interest" description="Disordered" evidence="1">
    <location>
        <begin position="677"/>
        <end position="709"/>
    </location>
</feature>
<dbReference type="EMBL" id="KN823063">
    <property type="protein sequence ID" value="KIO24315.1"/>
    <property type="molecule type" value="Genomic_DNA"/>
</dbReference>
<feature type="compositionally biased region" description="Polar residues" evidence="1">
    <location>
        <begin position="1123"/>
        <end position="1140"/>
    </location>
</feature>
<protein>
    <recommendedName>
        <fullName evidence="2">Meiotically up-regulated protein Msb1/Mug8 domain-containing protein</fullName>
    </recommendedName>
</protein>
<feature type="compositionally biased region" description="Basic and acidic residues" evidence="1">
    <location>
        <begin position="1101"/>
        <end position="1111"/>
    </location>
</feature>
<feature type="domain" description="Meiotically up-regulated protein Msb1/Mug8" evidence="2">
    <location>
        <begin position="118"/>
        <end position="338"/>
    </location>
</feature>
<dbReference type="STRING" id="1051891.A0A0C3Q5B8"/>
<gene>
    <name evidence="3" type="ORF">M407DRAFT_26227</name>
</gene>
<feature type="region of interest" description="Disordered" evidence="1">
    <location>
        <begin position="892"/>
        <end position="938"/>
    </location>
</feature>
<feature type="compositionally biased region" description="Basic and acidic residues" evidence="1">
    <location>
        <begin position="786"/>
        <end position="802"/>
    </location>
</feature>
<feature type="compositionally biased region" description="Polar residues" evidence="1">
    <location>
        <begin position="908"/>
        <end position="929"/>
    </location>
</feature>
<dbReference type="Proteomes" id="UP000054248">
    <property type="component" value="Unassembled WGS sequence"/>
</dbReference>
<accession>A0A0C3Q5B8</accession>
<feature type="compositionally biased region" description="Polar residues" evidence="1">
    <location>
        <begin position="8"/>
        <end position="17"/>
    </location>
</feature>
<dbReference type="HOGENOM" id="CLU_002468_0_0_1"/>
<reference evidence="3 4" key="1">
    <citation type="submission" date="2014-04" db="EMBL/GenBank/DDBJ databases">
        <authorList>
            <consortium name="DOE Joint Genome Institute"/>
            <person name="Kuo A."/>
            <person name="Girlanda M."/>
            <person name="Perotto S."/>
            <person name="Kohler A."/>
            <person name="Nagy L.G."/>
            <person name="Floudas D."/>
            <person name="Copeland A."/>
            <person name="Barry K.W."/>
            <person name="Cichocki N."/>
            <person name="Veneault-Fourrey C."/>
            <person name="LaButti K."/>
            <person name="Lindquist E.A."/>
            <person name="Lipzen A."/>
            <person name="Lundell T."/>
            <person name="Morin E."/>
            <person name="Murat C."/>
            <person name="Sun H."/>
            <person name="Tunlid A."/>
            <person name="Henrissat B."/>
            <person name="Grigoriev I.V."/>
            <person name="Hibbett D.S."/>
            <person name="Martin F."/>
            <person name="Nordberg H.P."/>
            <person name="Cantor M.N."/>
            <person name="Hua S.X."/>
        </authorList>
    </citation>
    <scope>NUCLEOTIDE SEQUENCE [LARGE SCALE GENOMIC DNA]</scope>
    <source>
        <strain evidence="3 4">MUT 4182</strain>
    </source>
</reference>
<dbReference type="OrthoDB" id="3362494at2759"/>
<feature type="region of interest" description="Disordered" evidence="1">
    <location>
        <begin position="727"/>
        <end position="856"/>
    </location>
</feature>
<dbReference type="Pfam" id="PF08101">
    <property type="entry name" value="Msb1-Mug8_dom"/>
    <property type="match status" value="1"/>
</dbReference>
<dbReference type="AlphaFoldDB" id="A0A0C3Q5B8"/>
<evidence type="ECO:0000313" key="4">
    <source>
        <dbReference type="Proteomes" id="UP000054248"/>
    </source>
</evidence>
<dbReference type="PANTHER" id="PTHR28093:SF1">
    <property type="entry name" value="MORPHOGENESIS-RELATED PROTEIN MSB1"/>
    <property type="match status" value="1"/>
</dbReference>
<reference evidence="4" key="2">
    <citation type="submission" date="2015-01" db="EMBL/GenBank/DDBJ databases">
        <title>Evolutionary Origins and Diversification of the Mycorrhizal Mutualists.</title>
        <authorList>
            <consortium name="DOE Joint Genome Institute"/>
            <consortium name="Mycorrhizal Genomics Consortium"/>
            <person name="Kohler A."/>
            <person name="Kuo A."/>
            <person name="Nagy L.G."/>
            <person name="Floudas D."/>
            <person name="Copeland A."/>
            <person name="Barry K.W."/>
            <person name="Cichocki N."/>
            <person name="Veneault-Fourrey C."/>
            <person name="LaButti K."/>
            <person name="Lindquist E.A."/>
            <person name="Lipzen A."/>
            <person name="Lundell T."/>
            <person name="Morin E."/>
            <person name="Murat C."/>
            <person name="Riley R."/>
            <person name="Ohm R."/>
            <person name="Sun H."/>
            <person name="Tunlid A."/>
            <person name="Henrissat B."/>
            <person name="Grigoriev I.V."/>
            <person name="Hibbett D.S."/>
            <person name="Martin F."/>
        </authorList>
    </citation>
    <scope>NUCLEOTIDE SEQUENCE [LARGE SCALE GENOMIC DNA]</scope>
    <source>
        <strain evidence="4">MUT 4182</strain>
    </source>
</reference>
<name>A0A0C3Q5B8_9AGAM</name>
<feature type="region of interest" description="Disordered" evidence="1">
    <location>
        <begin position="1101"/>
        <end position="1158"/>
    </location>
</feature>
<dbReference type="InterPro" id="IPR037508">
    <property type="entry name" value="Msb1/Mug8"/>
</dbReference>
<feature type="region of interest" description="Disordered" evidence="1">
    <location>
        <begin position="1"/>
        <end position="81"/>
    </location>
</feature>
<evidence type="ECO:0000313" key="3">
    <source>
        <dbReference type="EMBL" id="KIO24315.1"/>
    </source>
</evidence>
<organism evidence="3 4">
    <name type="scientific">Tulasnella calospora MUT 4182</name>
    <dbReference type="NCBI Taxonomy" id="1051891"/>
    <lineage>
        <taxon>Eukaryota</taxon>
        <taxon>Fungi</taxon>
        <taxon>Dikarya</taxon>
        <taxon>Basidiomycota</taxon>
        <taxon>Agaricomycotina</taxon>
        <taxon>Agaricomycetes</taxon>
        <taxon>Cantharellales</taxon>
        <taxon>Tulasnellaceae</taxon>
        <taxon>Tulasnella</taxon>
    </lineage>
</organism>
<evidence type="ECO:0000259" key="2">
    <source>
        <dbReference type="Pfam" id="PF08101"/>
    </source>
</evidence>
<sequence>MVSLFGRSRTSSKNTSALPAGPSKSSYDEFGRGQSGEGGGGQWLTAPDEGKAGGGGARKRTLSAPGPPHLPSAYGDLPPVPQHQEAFVPLHIPPKKESDPQERDYGYLSAENEVILSLEDVQRLVRVVGDEILSRALTTPLLFSSQALDVSANRVRSLVRSFLASCHRPSAPTGDAKWREDATLAGPHELGMVLRWGLARLMRVVNGVYVRGMLEWDVYVQWKSDEQALRFPATHFPVFLDMVSPALRPLLSRLFDIFSRLAAYSAQSGLTPVALSTLFGPLLFGLGPDSIPFSQTYAAYLRSSHATEHLLLSHIRNVEVEARHSASPMPLRLKDWIRGYPVMIPPLKDLEKPRRGCRLVRVVSARKNVRLYSPDLVKTGASWGNEGDIGGRREWQRIGSKTMPPKYAEDYRKRLDIPIGHAPSLASFSTRSSLDYHTGTASTPPSSMPSRSISFGLALDDAGSKTSNEDLAPKPFKSLTDMRWGEFEDMGFSNPDMSKLQFDLNEAARANRNTKRTTMSWNDFHDIGFLREDNNLADTLQFSTPLASTINTWPSHAEEIHRKLKKTQKTLPTFGWDTTPVAGPEWTIEEGFVHCWGDLLWSSGWMDRSEGTFREANWALIEFKALPLNPNDVPPETSLVPSVDPRTSSQWFLFEEFVPREYRDELLLPPKKGGKGGVGLFTTPKKEKKWKPATTLNGKPYNGRPRSPDLRKEAEFDAMLKSAGTKTRILGPDRSQTMPDARRAGIPASNSFSVTSRPGGGYTTSSFGEGAGRGRQLSFPTAADEAGVRRDISPAVPPKDKTSSPLARFKIGSSKGKQPKVASQYDPDLDFETKTASDSSGGEHSPSAGPGAMMVAAGHGRRHSKDDAWVDILVNSNRRMPDQEAAMHNGTRAMSGGATSPERVYQPPVTTVVPNGSGSLRTPRTSLNRPRSDPELGRDEIASGYQALVDQRRDHTYGSQAASSAVMRPVSYDDDISYAESDEEEVMEVPRHSVIDGPQIRVSQSSDGPAPAQPSSRGYSYGDMEDEGDFEPTMSPVSTERALADEQDNYYAQSQQLPAPPQAIPTKDQVAPVEPKPRVAGPRKPGGINSLIEMYAKKDEEAAKAHYEPKASRLPVRTGSGGATSPSNLKTSEGSPNRTPSPVEFAPPPPMEDPINRLITPSPARYVHGAPLHNVLEEDGEEMTEEA</sequence>
<feature type="compositionally biased region" description="Gly residues" evidence="1">
    <location>
        <begin position="33"/>
        <end position="42"/>
    </location>
</feature>
<feature type="region of interest" description="Disordered" evidence="1">
    <location>
        <begin position="980"/>
        <end position="1088"/>
    </location>
</feature>
<keyword evidence="4" id="KW-1185">Reference proteome</keyword>
<dbReference type="PANTHER" id="PTHR28093">
    <property type="entry name" value="MORPHOGENESIS-RELATED PROTEIN MSB1"/>
    <property type="match status" value="1"/>
</dbReference>